<keyword evidence="2" id="KW-1185">Reference proteome</keyword>
<evidence type="ECO:0000313" key="2">
    <source>
        <dbReference type="Proteomes" id="UP000054926"/>
    </source>
</evidence>
<dbReference type="Proteomes" id="UP000054926">
    <property type="component" value="Unassembled WGS sequence"/>
</dbReference>
<comment type="caution">
    <text evidence="1">The sequence shown here is derived from an EMBL/GenBank/DDBJ whole genome shotgun (WGS) entry which is preliminary data.</text>
</comment>
<organism evidence="1 2">
    <name type="scientific">Legionella steelei</name>
    <dbReference type="NCBI Taxonomy" id="947033"/>
    <lineage>
        <taxon>Bacteria</taxon>
        <taxon>Pseudomonadati</taxon>
        <taxon>Pseudomonadota</taxon>
        <taxon>Gammaproteobacteria</taxon>
        <taxon>Legionellales</taxon>
        <taxon>Legionellaceae</taxon>
        <taxon>Legionella</taxon>
    </lineage>
</organism>
<evidence type="ECO:0000313" key="1">
    <source>
        <dbReference type="EMBL" id="KTD66946.1"/>
    </source>
</evidence>
<accession>A0A0W0ZCL1</accession>
<gene>
    <name evidence="1" type="ORF">Lste_3152</name>
</gene>
<sequence>MPRGLTVFAASAAVSYSEDELKSIAKWFETAMIDDQHQKIIPLSVHLYKKGSNYSLELISDETSSLKELFKYYIERKGVDVSKCLRTINKEKDTYTIRLTLSAVDTLHSNINKQQDKADQKAPH</sequence>
<reference evidence="1 2" key="1">
    <citation type="submission" date="2015-11" db="EMBL/GenBank/DDBJ databases">
        <title>Genomic analysis of 38 Legionella species identifies large and diverse effector repertoires.</title>
        <authorList>
            <person name="Burstein D."/>
            <person name="Amaro F."/>
            <person name="Zusman T."/>
            <person name="Lifshitz Z."/>
            <person name="Cohen O."/>
            <person name="Gilbert J.A."/>
            <person name="Pupko T."/>
            <person name="Shuman H.A."/>
            <person name="Segal G."/>
        </authorList>
    </citation>
    <scope>NUCLEOTIDE SEQUENCE [LARGE SCALE GENOMIC DNA]</scope>
    <source>
        <strain evidence="1 2">IMVS3376</strain>
    </source>
</reference>
<name>A0A0W0ZCL1_9GAMM</name>
<dbReference type="PATRIC" id="fig|947033.5.peg.3351"/>
<dbReference type="RefSeq" id="WP_058511981.1">
    <property type="nucleotide sequence ID" value="NZ_LNYY01000021.1"/>
</dbReference>
<dbReference type="EMBL" id="LNYY01000021">
    <property type="protein sequence ID" value="KTD66946.1"/>
    <property type="molecule type" value="Genomic_DNA"/>
</dbReference>
<protein>
    <submittedName>
        <fullName evidence="1">Uncharacterized protein</fullName>
    </submittedName>
</protein>
<dbReference type="AlphaFoldDB" id="A0A0W0ZCL1"/>
<proteinExistence type="predicted"/>
<dbReference type="STRING" id="947033.Lste_3152"/>